<dbReference type="InterPro" id="IPR048933">
    <property type="entry name" value="B_lactamase-like_C"/>
</dbReference>
<evidence type="ECO:0000256" key="3">
    <source>
        <dbReference type="ARBA" id="ARBA00048505"/>
    </source>
</evidence>
<dbReference type="InterPro" id="IPR050662">
    <property type="entry name" value="Sec-metab_biosynth-thioest"/>
</dbReference>
<dbReference type="InterPro" id="IPR036388">
    <property type="entry name" value="WH-like_DNA-bd_sf"/>
</dbReference>
<proteinExistence type="predicted"/>
<evidence type="ECO:0000256" key="1">
    <source>
        <dbReference type="ARBA" id="ARBA00034221"/>
    </source>
</evidence>
<dbReference type="GO" id="GO:0016787">
    <property type="term" value="F:hydrolase activity"/>
    <property type="evidence" value="ECO:0007669"/>
    <property type="project" value="UniProtKB-KW"/>
</dbReference>
<dbReference type="InterPro" id="IPR036866">
    <property type="entry name" value="RibonucZ/Hydroxyglut_hydro"/>
</dbReference>
<gene>
    <name evidence="5" type="ORF">FRY98_24850</name>
</gene>
<dbReference type="CDD" id="cd07725">
    <property type="entry name" value="TTHA1429-like_MBL-fold"/>
    <property type="match status" value="1"/>
</dbReference>
<dbReference type="AlphaFoldDB" id="A0A5D0CM14"/>
<dbReference type="OrthoDB" id="9761531at2"/>
<dbReference type="RefSeq" id="WP_148457201.1">
    <property type="nucleotide sequence ID" value="NZ_VSDO01000005.1"/>
</dbReference>
<dbReference type="EMBL" id="VSDO01000005">
    <property type="protein sequence ID" value="TYA10996.1"/>
    <property type="molecule type" value="Genomic_DNA"/>
</dbReference>
<dbReference type="Pfam" id="PF00753">
    <property type="entry name" value="Lactamase_B"/>
    <property type="match status" value="1"/>
</dbReference>
<evidence type="ECO:0000259" key="4">
    <source>
        <dbReference type="SMART" id="SM00849"/>
    </source>
</evidence>
<reference evidence="5 6" key="1">
    <citation type="submission" date="2019-08" db="EMBL/GenBank/DDBJ databases">
        <title>Genome sequencing of Paenibacillus faecis DSM 23593(T).</title>
        <authorList>
            <person name="Kook J.-K."/>
            <person name="Park S.-N."/>
            <person name="Lim Y.K."/>
        </authorList>
    </citation>
    <scope>NUCLEOTIDE SEQUENCE [LARGE SCALE GENOMIC DNA]</scope>
    <source>
        <strain evidence="5 6">DSM 23593</strain>
    </source>
</reference>
<dbReference type="SUPFAM" id="SSF56281">
    <property type="entry name" value="Metallo-hydrolase/oxidoreductase"/>
    <property type="match status" value="1"/>
</dbReference>
<feature type="domain" description="Metallo-beta-lactamase" evidence="4">
    <location>
        <begin position="28"/>
        <end position="241"/>
    </location>
</feature>
<keyword evidence="6" id="KW-1185">Reference proteome</keyword>
<dbReference type="PANTHER" id="PTHR23131">
    <property type="entry name" value="ENDORIBONUCLEASE LACTB2"/>
    <property type="match status" value="1"/>
</dbReference>
<dbReference type="Gene3D" id="1.10.10.10">
    <property type="entry name" value="Winged helix-like DNA-binding domain superfamily/Winged helix DNA-binding domain"/>
    <property type="match status" value="1"/>
</dbReference>
<comment type="function">
    <text evidence="2">Counteracts the endogenous Pycsar antiviral defense system. Phosphodiesterase that enables metal-dependent hydrolysis of host cyclic nucleotide Pycsar defense signals such as cCMP and cUMP.</text>
</comment>
<evidence type="ECO:0000313" key="6">
    <source>
        <dbReference type="Proteomes" id="UP000325218"/>
    </source>
</evidence>
<dbReference type="SMART" id="SM00849">
    <property type="entry name" value="Lactamase_B"/>
    <property type="match status" value="1"/>
</dbReference>
<evidence type="ECO:0000313" key="5">
    <source>
        <dbReference type="EMBL" id="TYA10996.1"/>
    </source>
</evidence>
<evidence type="ECO:0000256" key="2">
    <source>
        <dbReference type="ARBA" id="ARBA00034301"/>
    </source>
</evidence>
<dbReference type="InterPro" id="IPR001279">
    <property type="entry name" value="Metallo-B-lactamas"/>
</dbReference>
<dbReference type="PANTHER" id="PTHR23131:SF4">
    <property type="entry name" value="METALLO-BETA-LACTAMASE SUPERFAMILY POTEIN"/>
    <property type="match status" value="1"/>
</dbReference>
<organism evidence="5 6">
    <name type="scientific">Paenibacillus faecis</name>
    <dbReference type="NCBI Taxonomy" id="862114"/>
    <lineage>
        <taxon>Bacteria</taxon>
        <taxon>Bacillati</taxon>
        <taxon>Bacillota</taxon>
        <taxon>Bacilli</taxon>
        <taxon>Bacillales</taxon>
        <taxon>Paenibacillaceae</taxon>
        <taxon>Paenibacillus</taxon>
    </lineage>
</organism>
<protein>
    <submittedName>
        <fullName evidence="5">MBL fold metallo-hydrolase</fullName>
    </submittedName>
</protein>
<dbReference type="Gene3D" id="3.60.15.10">
    <property type="entry name" value="Ribonuclease Z/Hydroxyacylglutathione hydrolase-like"/>
    <property type="match status" value="1"/>
</dbReference>
<comment type="caution">
    <text evidence="5">The sequence shown here is derived from an EMBL/GenBank/DDBJ whole genome shotgun (WGS) entry which is preliminary data.</text>
</comment>
<dbReference type="Proteomes" id="UP000325218">
    <property type="component" value="Unassembled WGS sequence"/>
</dbReference>
<comment type="catalytic activity">
    <reaction evidence="3">
        <text>3',5'-cyclic UMP + H2O = UMP + H(+)</text>
        <dbReference type="Rhea" id="RHEA:70575"/>
        <dbReference type="ChEBI" id="CHEBI:15377"/>
        <dbReference type="ChEBI" id="CHEBI:15378"/>
        <dbReference type="ChEBI" id="CHEBI:57865"/>
        <dbReference type="ChEBI" id="CHEBI:184387"/>
    </reaction>
    <physiologicalReaction direction="left-to-right" evidence="3">
        <dbReference type="Rhea" id="RHEA:70576"/>
    </physiologicalReaction>
</comment>
<accession>A0A5D0CM14</accession>
<name>A0A5D0CM14_9BACL</name>
<keyword evidence="5" id="KW-0378">Hydrolase</keyword>
<dbReference type="Pfam" id="PF21221">
    <property type="entry name" value="B_lactamase-like_C"/>
    <property type="match status" value="1"/>
</dbReference>
<comment type="catalytic activity">
    <reaction evidence="1">
        <text>3',5'-cyclic CMP + H2O = CMP + H(+)</text>
        <dbReference type="Rhea" id="RHEA:72675"/>
        <dbReference type="ChEBI" id="CHEBI:15377"/>
        <dbReference type="ChEBI" id="CHEBI:15378"/>
        <dbReference type="ChEBI" id="CHEBI:58003"/>
        <dbReference type="ChEBI" id="CHEBI:60377"/>
    </reaction>
    <physiologicalReaction direction="left-to-right" evidence="1">
        <dbReference type="Rhea" id="RHEA:72676"/>
    </physiologicalReaction>
</comment>
<sequence>MIQAVDFERFDEEDLVRLRIPMAPPLRWVNSYLLRGPEGVAIVDPGPRSEASEAVWEAAWDTLGVSPDEVVSIVLTHHHPDHYGLAGYLQSLTGAEVYMSERAYEETGRMWGSGSTMNEALPSLYRRHGMPEEWSGQLPAHLRSFFAQVTPPPSVRFLKEGDRLVMGGRRWMAIETGGHAPGHLSLYEEERRLILCGDAVLPQISPNVSLLPGSDPQPLQTFMASLAKLRAVEVAKAFPGHRNPFPHFAERCAALIAHHEERLAMIEALLARGEMSGFEVCAALFGTDLGIHQMRFAMSEALAHLVELVRRGRAVEEAADLDGTVAYRLA</sequence>